<dbReference type="AlphaFoldDB" id="A0A1X6NA10"/>
<accession>A0A1X6NA10</accession>
<proteinExistence type="inferred from homology"/>
<dbReference type="FunFam" id="3.30.40.10:FF:000143">
    <property type="entry name" value="Regulator of gluconeogenesis Rmd5"/>
    <property type="match status" value="1"/>
</dbReference>
<name>A0A1X6NA10_9APHY</name>
<dbReference type="PROSITE" id="PS51867">
    <property type="entry name" value="ZF_RING_GID"/>
    <property type="match status" value="1"/>
</dbReference>
<dbReference type="PANTHER" id="PTHR12170:SF3">
    <property type="entry name" value="GH10162P"/>
    <property type="match status" value="1"/>
</dbReference>
<comment type="similarity">
    <text evidence="6">Belongs to the RMD5/GID2 family.</text>
</comment>
<dbReference type="GO" id="GO:0034657">
    <property type="term" value="C:GID complex"/>
    <property type="evidence" value="ECO:0007669"/>
    <property type="project" value="TreeGrafter"/>
</dbReference>
<dbReference type="InterPro" id="IPR027370">
    <property type="entry name" value="Znf-RING_euk"/>
</dbReference>
<evidence type="ECO:0000256" key="2">
    <source>
        <dbReference type="ARBA" id="ARBA00022490"/>
    </source>
</evidence>
<comment type="subcellular location">
    <subcellularLocation>
        <location evidence="1">Cytoplasm</location>
    </subcellularLocation>
</comment>
<dbReference type="GO" id="GO:0043161">
    <property type="term" value="P:proteasome-mediated ubiquitin-dependent protein catabolic process"/>
    <property type="evidence" value="ECO:0007669"/>
    <property type="project" value="InterPro"/>
</dbReference>
<evidence type="ECO:0000256" key="9">
    <source>
        <dbReference type="PROSITE-ProRule" id="PRU01215"/>
    </source>
</evidence>
<evidence type="ECO:0000259" key="11">
    <source>
        <dbReference type="PROSITE" id="PS51867"/>
    </source>
</evidence>
<dbReference type="InterPro" id="IPR024964">
    <property type="entry name" value="CTLH/CRA"/>
</dbReference>
<keyword evidence="4 9" id="KW-0863">Zinc-finger</keyword>
<dbReference type="PANTHER" id="PTHR12170">
    <property type="entry name" value="MACROPHAGE ERYTHROBLAST ATTACHER-RELATED"/>
    <property type="match status" value="1"/>
</dbReference>
<reference evidence="12 13" key="1">
    <citation type="submission" date="2017-04" db="EMBL/GenBank/DDBJ databases">
        <title>Genome Sequence of the Model Brown-Rot Fungus Postia placenta SB12.</title>
        <authorList>
            <consortium name="DOE Joint Genome Institute"/>
            <person name="Gaskell J."/>
            <person name="Kersten P."/>
            <person name="Larrondo L.F."/>
            <person name="Canessa P."/>
            <person name="Martinez D."/>
            <person name="Hibbett D."/>
            <person name="Schmoll M."/>
            <person name="Kubicek C.P."/>
            <person name="Martinez A.T."/>
            <person name="Yadav J."/>
            <person name="Master E."/>
            <person name="Magnuson J.K."/>
            <person name="James T."/>
            <person name="Yaver D."/>
            <person name="Berka R."/>
            <person name="Labutti K."/>
            <person name="Lipzen A."/>
            <person name="Aerts A."/>
            <person name="Barry K."/>
            <person name="Henrissat B."/>
            <person name="Blanchette R."/>
            <person name="Grigoriev I."/>
            <person name="Cullen D."/>
        </authorList>
    </citation>
    <scope>NUCLEOTIDE SEQUENCE [LARGE SCALE GENOMIC DNA]</scope>
    <source>
        <strain evidence="12 13">MAD-698-R-SB12</strain>
    </source>
</reference>
<dbReference type="Proteomes" id="UP000194127">
    <property type="component" value="Unassembled WGS sequence"/>
</dbReference>
<organism evidence="12 13">
    <name type="scientific">Postia placenta MAD-698-R-SB12</name>
    <dbReference type="NCBI Taxonomy" id="670580"/>
    <lineage>
        <taxon>Eukaryota</taxon>
        <taxon>Fungi</taxon>
        <taxon>Dikarya</taxon>
        <taxon>Basidiomycota</taxon>
        <taxon>Agaricomycotina</taxon>
        <taxon>Agaricomycetes</taxon>
        <taxon>Polyporales</taxon>
        <taxon>Adustoporiaceae</taxon>
        <taxon>Rhodonia</taxon>
    </lineage>
</organism>
<dbReference type="RefSeq" id="XP_024341987.1">
    <property type="nucleotide sequence ID" value="XM_024488621.1"/>
</dbReference>
<dbReference type="GO" id="GO:0008270">
    <property type="term" value="F:zinc ion binding"/>
    <property type="evidence" value="ECO:0007669"/>
    <property type="project" value="UniProtKB-KW"/>
</dbReference>
<evidence type="ECO:0000256" key="5">
    <source>
        <dbReference type="ARBA" id="ARBA00022833"/>
    </source>
</evidence>
<dbReference type="InterPro" id="IPR037683">
    <property type="entry name" value="Rmd5_dRing"/>
</dbReference>
<keyword evidence="13" id="KW-1185">Reference proteome</keyword>
<feature type="zinc finger region" description="RING-Gid-type" evidence="9">
    <location>
        <begin position="331"/>
        <end position="373"/>
    </location>
</feature>
<feature type="domain" description="CTLH" evidence="10">
    <location>
        <begin position="156"/>
        <end position="203"/>
    </location>
</feature>
<evidence type="ECO:0000313" key="13">
    <source>
        <dbReference type="Proteomes" id="UP000194127"/>
    </source>
</evidence>
<evidence type="ECO:0000259" key="10">
    <source>
        <dbReference type="PROSITE" id="PS50897"/>
    </source>
</evidence>
<dbReference type="Pfam" id="PF10607">
    <property type="entry name" value="CTLH"/>
    <property type="match status" value="1"/>
</dbReference>
<keyword evidence="5" id="KW-0862">Zinc</keyword>
<gene>
    <name evidence="12" type="ORF">POSPLADRAFT_1178852</name>
</gene>
<evidence type="ECO:0000256" key="7">
    <source>
        <dbReference type="ARBA" id="ARBA00075398"/>
    </source>
</evidence>
<dbReference type="GeneID" id="36333570"/>
<dbReference type="Pfam" id="PF13445">
    <property type="entry name" value="zf-RING_UBOX"/>
    <property type="match status" value="1"/>
</dbReference>
<feature type="domain" description="RING-Gid-type" evidence="11">
    <location>
        <begin position="331"/>
        <end position="373"/>
    </location>
</feature>
<evidence type="ECO:0000313" key="12">
    <source>
        <dbReference type="EMBL" id="OSX65193.1"/>
    </source>
</evidence>
<dbReference type="InterPro" id="IPR045098">
    <property type="entry name" value="Fyv10_fam"/>
</dbReference>
<sequence>MDGPLKELAKLEKLASNASAKGKAPNINDSLDALLHSLREVKDRLQVGSATEDTLSILARTVEGKKKEVDERQKEVYNTLNRLGKTLDKKFSSPLPSYPPLFASPEAVSALERTVALHFLRTGQFNTAEAFIEEVGMDVDAETRGRFVDLHHTLTALRQRDIRAALVWTEQNRDFLRARSSSLEFFLHRSQYINLLLATHPPDVASALSYAKAAFPPFSSTHEQEIRRLMTCVLYLPLARLQASPYADLASPSLHLDLEPMFAKEYCASLGMSRQVPLRVVGDIGGGGALARIEKGRRVMRERKSEWSRTDELPIEIPLPPQNRYHSIFACPVSKEQSTDQNPPMMMTCGHVITKDSLHKLSKNSQRVKCPYCPVESQLAAALRVYF</sequence>
<dbReference type="PROSITE" id="PS50897">
    <property type="entry name" value="CTLH"/>
    <property type="match status" value="1"/>
</dbReference>
<dbReference type="CDD" id="cd16652">
    <property type="entry name" value="dRING_Rmd5p-like"/>
    <property type="match status" value="1"/>
</dbReference>
<dbReference type="InterPro" id="IPR013083">
    <property type="entry name" value="Znf_RING/FYVE/PHD"/>
</dbReference>
<protein>
    <recommendedName>
        <fullName evidence="8">GID complex catalytic subunit 2</fullName>
    </recommendedName>
    <alternativeName>
        <fullName evidence="7">Glucose-induced degradation protein 2</fullName>
    </alternativeName>
</protein>
<dbReference type="GO" id="GO:0005737">
    <property type="term" value="C:cytoplasm"/>
    <property type="evidence" value="ECO:0007669"/>
    <property type="project" value="UniProtKB-SubCell"/>
</dbReference>
<evidence type="ECO:0000256" key="8">
    <source>
        <dbReference type="ARBA" id="ARBA00080744"/>
    </source>
</evidence>
<dbReference type="InterPro" id="IPR044063">
    <property type="entry name" value="ZF_RING_GID"/>
</dbReference>
<dbReference type="STRING" id="670580.A0A1X6NA10"/>
<dbReference type="OrthoDB" id="1933281at2759"/>
<keyword evidence="3" id="KW-0479">Metal-binding</keyword>
<keyword evidence="2" id="KW-0963">Cytoplasm</keyword>
<dbReference type="EMBL" id="KZ110593">
    <property type="protein sequence ID" value="OSX65193.1"/>
    <property type="molecule type" value="Genomic_DNA"/>
</dbReference>
<dbReference type="SUPFAM" id="SSF57850">
    <property type="entry name" value="RING/U-box"/>
    <property type="match status" value="1"/>
</dbReference>
<evidence type="ECO:0000256" key="4">
    <source>
        <dbReference type="ARBA" id="ARBA00022771"/>
    </source>
</evidence>
<dbReference type="GO" id="GO:0005634">
    <property type="term" value="C:nucleus"/>
    <property type="evidence" value="ECO:0007669"/>
    <property type="project" value="TreeGrafter"/>
</dbReference>
<evidence type="ECO:0000256" key="6">
    <source>
        <dbReference type="ARBA" id="ARBA00061136"/>
    </source>
</evidence>
<evidence type="ECO:0000256" key="3">
    <source>
        <dbReference type="ARBA" id="ARBA00022723"/>
    </source>
</evidence>
<dbReference type="GO" id="GO:0061630">
    <property type="term" value="F:ubiquitin protein ligase activity"/>
    <property type="evidence" value="ECO:0007669"/>
    <property type="project" value="InterPro"/>
</dbReference>
<evidence type="ECO:0000256" key="1">
    <source>
        <dbReference type="ARBA" id="ARBA00004496"/>
    </source>
</evidence>
<dbReference type="Gene3D" id="3.30.40.10">
    <property type="entry name" value="Zinc/RING finger domain, C3HC4 (zinc finger)"/>
    <property type="match status" value="1"/>
</dbReference>
<dbReference type="InterPro" id="IPR006595">
    <property type="entry name" value="CTLH_C"/>
</dbReference>